<comment type="caution">
    <text evidence="2">The sequence shown here is derived from an EMBL/GenBank/DDBJ whole genome shotgun (WGS) entry which is preliminary data.</text>
</comment>
<proteinExistence type="predicted"/>
<dbReference type="Pfam" id="PF17168">
    <property type="entry name" value="DUF5127"/>
    <property type="match status" value="1"/>
</dbReference>
<sequence>MRGNASTFEDVEITPTRSIFTFQAGLMEVTVTYLSPVESFPFSYMSLEVSSTDGDAHMVEVHSDISGEWVSGINANTIQWNLTTSTVSTYHTVLRSALQHMTETNNIAEDSQAYLGMASVTPGLTWQTSTDNTLRDSFASTGQLANTQDPTFRAINGRDWHVFAISADLGTIASTFSSVVWCIGLVHGPTVVSWNGTSSEDRHPYFKTRYLHMSSALDAFLLDFPNAHDRAAALDKKLMGEAKNV</sequence>
<organism evidence="2 3">
    <name type="scientific">Pleurotus eryngii</name>
    <name type="common">Boletus of the steppes</name>
    <dbReference type="NCBI Taxonomy" id="5323"/>
    <lineage>
        <taxon>Eukaryota</taxon>
        <taxon>Fungi</taxon>
        <taxon>Dikarya</taxon>
        <taxon>Basidiomycota</taxon>
        <taxon>Agaricomycotina</taxon>
        <taxon>Agaricomycetes</taxon>
        <taxon>Agaricomycetidae</taxon>
        <taxon>Agaricales</taxon>
        <taxon>Pleurotineae</taxon>
        <taxon>Pleurotaceae</taxon>
        <taxon>Pleurotus</taxon>
    </lineage>
</organism>
<gene>
    <name evidence="2" type="ORF">BDN71DRAFT_1510210</name>
</gene>
<dbReference type="Proteomes" id="UP000807025">
    <property type="component" value="Unassembled WGS sequence"/>
</dbReference>
<evidence type="ECO:0000259" key="1">
    <source>
        <dbReference type="Pfam" id="PF17168"/>
    </source>
</evidence>
<dbReference type="PANTHER" id="PTHR31987">
    <property type="entry name" value="GLUTAMINASE A-RELATED"/>
    <property type="match status" value="1"/>
</dbReference>
<evidence type="ECO:0000313" key="3">
    <source>
        <dbReference type="Proteomes" id="UP000807025"/>
    </source>
</evidence>
<dbReference type="OrthoDB" id="3918848at2759"/>
<dbReference type="InterPro" id="IPR052743">
    <property type="entry name" value="Glutaminase_GtaA"/>
</dbReference>
<dbReference type="EMBL" id="MU154615">
    <property type="protein sequence ID" value="KAF9491619.1"/>
    <property type="molecule type" value="Genomic_DNA"/>
</dbReference>
<reference evidence="2" key="1">
    <citation type="submission" date="2020-11" db="EMBL/GenBank/DDBJ databases">
        <authorList>
            <consortium name="DOE Joint Genome Institute"/>
            <person name="Ahrendt S."/>
            <person name="Riley R."/>
            <person name="Andreopoulos W."/>
            <person name="Labutti K."/>
            <person name="Pangilinan J."/>
            <person name="Ruiz-Duenas F.J."/>
            <person name="Barrasa J.M."/>
            <person name="Sanchez-Garcia M."/>
            <person name="Camarero S."/>
            <person name="Miyauchi S."/>
            <person name="Serrano A."/>
            <person name="Linde D."/>
            <person name="Babiker R."/>
            <person name="Drula E."/>
            <person name="Ayuso-Fernandez I."/>
            <person name="Pacheco R."/>
            <person name="Padilla G."/>
            <person name="Ferreira P."/>
            <person name="Barriuso J."/>
            <person name="Kellner H."/>
            <person name="Castanera R."/>
            <person name="Alfaro M."/>
            <person name="Ramirez L."/>
            <person name="Pisabarro A.G."/>
            <person name="Kuo A."/>
            <person name="Tritt A."/>
            <person name="Lipzen A."/>
            <person name="He G."/>
            <person name="Yan M."/>
            <person name="Ng V."/>
            <person name="Cullen D."/>
            <person name="Martin F."/>
            <person name="Rosso M.-N."/>
            <person name="Henrissat B."/>
            <person name="Hibbett D."/>
            <person name="Martinez A.T."/>
            <person name="Grigoriev I.V."/>
        </authorList>
    </citation>
    <scope>NUCLEOTIDE SEQUENCE</scope>
    <source>
        <strain evidence="2">ATCC 90797</strain>
    </source>
</reference>
<accession>A0A9P6DCB8</accession>
<keyword evidence="3" id="KW-1185">Reference proteome</keyword>
<dbReference type="AlphaFoldDB" id="A0A9P6DCB8"/>
<evidence type="ECO:0000313" key="2">
    <source>
        <dbReference type="EMBL" id="KAF9491619.1"/>
    </source>
</evidence>
<dbReference type="PANTHER" id="PTHR31987:SF1">
    <property type="entry name" value="GLUTAMINASE A"/>
    <property type="match status" value="1"/>
</dbReference>
<name>A0A9P6DCB8_PLEER</name>
<feature type="domain" description="Glutaminase A N-terminal" evidence="1">
    <location>
        <begin position="16"/>
        <end position="239"/>
    </location>
</feature>
<dbReference type="InterPro" id="IPR033433">
    <property type="entry name" value="GtaA_N"/>
</dbReference>
<protein>
    <recommendedName>
        <fullName evidence="1">Glutaminase A N-terminal domain-containing protein</fullName>
    </recommendedName>
</protein>